<evidence type="ECO:0000313" key="2">
    <source>
        <dbReference type="Proteomes" id="UP000184420"/>
    </source>
</evidence>
<dbReference type="AlphaFoldDB" id="A0A1M6WTV4"/>
<name>A0A1M6WTV4_9BACT</name>
<organism evidence="1 2">
    <name type="scientific">Chitinophaga jiangningensis</name>
    <dbReference type="NCBI Taxonomy" id="1419482"/>
    <lineage>
        <taxon>Bacteria</taxon>
        <taxon>Pseudomonadati</taxon>
        <taxon>Bacteroidota</taxon>
        <taxon>Chitinophagia</taxon>
        <taxon>Chitinophagales</taxon>
        <taxon>Chitinophagaceae</taxon>
        <taxon>Chitinophaga</taxon>
    </lineage>
</organism>
<evidence type="ECO:0000313" key="1">
    <source>
        <dbReference type="EMBL" id="SHK97019.1"/>
    </source>
</evidence>
<proteinExistence type="predicted"/>
<protein>
    <submittedName>
        <fullName evidence="1">Uncharacterized protein</fullName>
    </submittedName>
</protein>
<dbReference type="Proteomes" id="UP000184420">
    <property type="component" value="Unassembled WGS sequence"/>
</dbReference>
<dbReference type="EMBL" id="FRBL01000001">
    <property type="protein sequence ID" value="SHK97019.1"/>
    <property type="molecule type" value="Genomic_DNA"/>
</dbReference>
<accession>A0A1M6WTV4</accession>
<keyword evidence="2" id="KW-1185">Reference proteome</keyword>
<reference evidence="1 2" key="1">
    <citation type="submission" date="2016-11" db="EMBL/GenBank/DDBJ databases">
        <authorList>
            <person name="Jaros S."/>
            <person name="Januszkiewicz K."/>
            <person name="Wedrychowicz H."/>
        </authorList>
    </citation>
    <scope>NUCLEOTIDE SEQUENCE [LARGE SCALE GENOMIC DNA]</scope>
    <source>
        <strain evidence="1 2">DSM 27406</strain>
    </source>
</reference>
<sequence length="34" mass="3966">MNAAALSPLHFIFVTGKYEIINIRRSDPVQIFRF</sequence>
<gene>
    <name evidence="1" type="ORF">SAMN05444266_101760</name>
</gene>